<keyword evidence="6 15" id="KW-1133">Transmembrane helix</keyword>
<evidence type="ECO:0000256" key="15">
    <source>
        <dbReference type="SAM" id="Phobius"/>
    </source>
</evidence>
<comment type="subcellular location">
    <subcellularLocation>
        <location evidence="1">Cell inner membrane</location>
        <topology evidence="1">Single-pass type II membrane protein</topology>
        <orientation evidence="1">Periplasmic side</orientation>
    </subcellularLocation>
</comment>
<dbReference type="SUPFAM" id="SSF109998">
    <property type="entry name" value="Triger factor/SurA peptide-binding domain-like"/>
    <property type="match status" value="1"/>
</dbReference>
<evidence type="ECO:0000256" key="10">
    <source>
        <dbReference type="ARBA" id="ARBA00031484"/>
    </source>
</evidence>
<evidence type="ECO:0000256" key="7">
    <source>
        <dbReference type="ARBA" id="ARBA00023136"/>
    </source>
</evidence>
<evidence type="ECO:0000256" key="13">
    <source>
        <dbReference type="ARBA" id="ARBA00042775"/>
    </source>
</evidence>
<organism evidence="17 18">
    <name type="scientific">Candidatus Enterousia avicola</name>
    <dbReference type="NCBI Taxonomy" id="2840787"/>
    <lineage>
        <taxon>Bacteria</taxon>
        <taxon>Pseudomonadati</taxon>
        <taxon>Pseudomonadota</taxon>
        <taxon>Alphaproteobacteria</taxon>
        <taxon>Candidatus Enterousia</taxon>
    </lineage>
</organism>
<dbReference type="GO" id="GO:0005886">
    <property type="term" value="C:plasma membrane"/>
    <property type="evidence" value="ECO:0007669"/>
    <property type="project" value="UniProtKB-SubCell"/>
</dbReference>
<evidence type="ECO:0000256" key="1">
    <source>
        <dbReference type="ARBA" id="ARBA00004382"/>
    </source>
</evidence>
<dbReference type="Gene3D" id="3.10.50.40">
    <property type="match status" value="1"/>
</dbReference>
<reference evidence="17" key="2">
    <citation type="journal article" date="2021" name="PeerJ">
        <title>Extensive microbial diversity within the chicken gut microbiome revealed by metagenomics and culture.</title>
        <authorList>
            <person name="Gilroy R."/>
            <person name="Ravi A."/>
            <person name="Getino M."/>
            <person name="Pursley I."/>
            <person name="Horton D.L."/>
            <person name="Alikhan N.F."/>
            <person name="Baker D."/>
            <person name="Gharbi K."/>
            <person name="Hall N."/>
            <person name="Watson M."/>
            <person name="Adriaenssens E.M."/>
            <person name="Foster-Nyarko E."/>
            <person name="Jarju S."/>
            <person name="Secka A."/>
            <person name="Antonio M."/>
            <person name="Oren A."/>
            <person name="Chaudhuri R.R."/>
            <person name="La Ragione R."/>
            <person name="Hildebrand F."/>
            <person name="Pallen M.J."/>
        </authorList>
    </citation>
    <scope>NUCLEOTIDE SEQUENCE</scope>
    <source>
        <strain evidence="17">CHK136-897</strain>
    </source>
</reference>
<keyword evidence="8" id="KW-0143">Chaperone</keyword>
<dbReference type="Gene3D" id="1.10.4030.10">
    <property type="entry name" value="Porin chaperone SurA, peptide-binding domain"/>
    <property type="match status" value="1"/>
</dbReference>
<evidence type="ECO:0000256" key="3">
    <source>
        <dbReference type="ARBA" id="ARBA00022475"/>
    </source>
</evidence>
<dbReference type="PROSITE" id="PS50198">
    <property type="entry name" value="PPIC_PPIASE_2"/>
    <property type="match status" value="1"/>
</dbReference>
<dbReference type="AlphaFoldDB" id="A0A9D1MS88"/>
<feature type="transmembrane region" description="Helical" evidence="15">
    <location>
        <begin position="12"/>
        <end position="35"/>
    </location>
</feature>
<evidence type="ECO:0000256" key="14">
    <source>
        <dbReference type="PROSITE-ProRule" id="PRU00278"/>
    </source>
</evidence>
<dbReference type="PANTHER" id="PTHR47529:SF1">
    <property type="entry name" value="PERIPLASMIC CHAPERONE PPID"/>
    <property type="match status" value="1"/>
</dbReference>
<feature type="domain" description="PpiC" evidence="16">
    <location>
        <begin position="224"/>
        <end position="325"/>
    </location>
</feature>
<keyword evidence="14" id="KW-0413">Isomerase</keyword>
<keyword evidence="7 15" id="KW-0472">Membrane</keyword>
<evidence type="ECO:0000259" key="16">
    <source>
        <dbReference type="PROSITE" id="PS50198"/>
    </source>
</evidence>
<keyword evidence="5 15" id="KW-0812">Transmembrane</keyword>
<evidence type="ECO:0000256" key="11">
    <source>
        <dbReference type="ARBA" id="ARBA00038408"/>
    </source>
</evidence>
<evidence type="ECO:0000256" key="5">
    <source>
        <dbReference type="ARBA" id="ARBA00022692"/>
    </source>
</evidence>
<sequence length="470" mass="52854">MLEYLRNAADKPVAKILIGILAFSFVGWGVAEWIFGNVAGDTTLVRVGDAEVTMQQFSIEKNRQLANMTREQQRATYADPALTQALNSQIMSSLTTQAMADNRAKDLGFVVSDAQIAREIRSFPDFQLDGKFSTYMFDTVLANSGYTEASFADVLRKQTLRGYVLGAMSFPLNVPDFAVEALYDARYSQRQINYVTVDFSDFDVGTPTDEQLRMFYEQNPYVVPEQRTVSYVLIPADMDKPDSYDAAYEQAVLVEDDIIAGESMSDAAARHKAKYVALGTFDKGNRPVDEILTDNMLARVFDMEEGLESELIETKKGFLIVRVDKILPSHNAEFEDVKSSLISDWRRAEQRKQAYVRANELLVDLNQNDVLNGKKTATVTRTSGAPLDLLSATFNSEVGSNSIVNGQNAFYVLHVEKDIAPKVDDKKMADLRKELEGTANKEIIEDYNAFLIREYPVEVNEKVYNRFFAK</sequence>
<evidence type="ECO:0000256" key="4">
    <source>
        <dbReference type="ARBA" id="ARBA00022519"/>
    </source>
</evidence>
<evidence type="ECO:0000256" key="8">
    <source>
        <dbReference type="ARBA" id="ARBA00023186"/>
    </source>
</evidence>
<keyword evidence="4" id="KW-0997">Cell inner membrane</keyword>
<dbReference type="EMBL" id="DVNO01000011">
    <property type="protein sequence ID" value="HIU65296.1"/>
    <property type="molecule type" value="Genomic_DNA"/>
</dbReference>
<dbReference type="GO" id="GO:0003755">
    <property type="term" value="F:peptidyl-prolyl cis-trans isomerase activity"/>
    <property type="evidence" value="ECO:0007669"/>
    <property type="project" value="UniProtKB-KW"/>
</dbReference>
<proteinExistence type="inferred from homology"/>
<reference evidence="17" key="1">
    <citation type="submission" date="2020-10" db="EMBL/GenBank/DDBJ databases">
        <authorList>
            <person name="Gilroy R."/>
        </authorList>
    </citation>
    <scope>NUCLEOTIDE SEQUENCE</scope>
    <source>
        <strain evidence="17">CHK136-897</strain>
    </source>
</reference>
<evidence type="ECO:0000256" key="12">
    <source>
        <dbReference type="ARBA" id="ARBA00040743"/>
    </source>
</evidence>
<name>A0A9D1MS88_9PROT</name>
<keyword evidence="14" id="KW-0697">Rotamase</keyword>
<dbReference type="Proteomes" id="UP000824142">
    <property type="component" value="Unassembled WGS sequence"/>
</dbReference>
<dbReference type="SUPFAM" id="SSF54534">
    <property type="entry name" value="FKBP-like"/>
    <property type="match status" value="1"/>
</dbReference>
<dbReference type="InterPro" id="IPR000297">
    <property type="entry name" value="PPIase_PpiC"/>
</dbReference>
<evidence type="ECO:0000256" key="6">
    <source>
        <dbReference type="ARBA" id="ARBA00022989"/>
    </source>
</evidence>
<protein>
    <recommendedName>
        <fullName evidence="2">Parvulin-like PPIase</fullName>
    </recommendedName>
    <alternativeName>
        <fullName evidence="9">Peptidyl-prolyl cis-trans isomerase plp</fullName>
    </alternativeName>
    <alternativeName>
        <fullName evidence="12">Periplasmic chaperone PpiD</fullName>
    </alternativeName>
    <alternativeName>
        <fullName evidence="13">Periplasmic folding chaperone</fullName>
    </alternativeName>
    <alternativeName>
        <fullName evidence="10">Rotamase plp</fullName>
    </alternativeName>
</protein>
<evidence type="ECO:0000313" key="18">
    <source>
        <dbReference type="Proteomes" id="UP000824142"/>
    </source>
</evidence>
<dbReference type="InterPro" id="IPR027304">
    <property type="entry name" value="Trigger_fact/SurA_dom_sf"/>
</dbReference>
<accession>A0A9D1MS88</accession>
<dbReference type="PANTHER" id="PTHR47529">
    <property type="entry name" value="PEPTIDYL-PROLYL CIS-TRANS ISOMERASE D"/>
    <property type="match status" value="1"/>
</dbReference>
<dbReference type="InterPro" id="IPR052029">
    <property type="entry name" value="PpiD_chaperone"/>
</dbReference>
<dbReference type="Pfam" id="PF13624">
    <property type="entry name" value="SurA_N_3"/>
    <property type="match status" value="1"/>
</dbReference>
<evidence type="ECO:0000313" key="17">
    <source>
        <dbReference type="EMBL" id="HIU65296.1"/>
    </source>
</evidence>
<comment type="similarity">
    <text evidence="11">Belongs to the PpiD chaperone family.</text>
</comment>
<gene>
    <name evidence="17" type="ORF">IAC63_01495</name>
</gene>
<comment type="caution">
    <text evidence="17">The sequence shown here is derived from an EMBL/GenBank/DDBJ whole genome shotgun (WGS) entry which is preliminary data.</text>
</comment>
<evidence type="ECO:0000256" key="2">
    <source>
        <dbReference type="ARBA" id="ARBA00018370"/>
    </source>
</evidence>
<keyword evidence="3" id="KW-1003">Cell membrane</keyword>
<evidence type="ECO:0000256" key="9">
    <source>
        <dbReference type="ARBA" id="ARBA00030642"/>
    </source>
</evidence>
<dbReference type="InterPro" id="IPR046357">
    <property type="entry name" value="PPIase_dom_sf"/>
</dbReference>
<dbReference type="Pfam" id="PF13145">
    <property type="entry name" value="Rotamase_2"/>
    <property type="match status" value="1"/>
</dbReference>